<evidence type="ECO:0000256" key="4">
    <source>
        <dbReference type="ARBA" id="ARBA00022840"/>
    </source>
</evidence>
<organism evidence="8 9">
    <name type="scientific">Hyaloscypha hepaticicola</name>
    <dbReference type="NCBI Taxonomy" id="2082293"/>
    <lineage>
        <taxon>Eukaryota</taxon>
        <taxon>Fungi</taxon>
        <taxon>Dikarya</taxon>
        <taxon>Ascomycota</taxon>
        <taxon>Pezizomycotina</taxon>
        <taxon>Leotiomycetes</taxon>
        <taxon>Helotiales</taxon>
        <taxon>Hyaloscyphaceae</taxon>
        <taxon>Hyaloscypha</taxon>
    </lineage>
</organism>
<keyword evidence="4" id="KW-0067">ATP-binding</keyword>
<dbReference type="STRING" id="1745343.A0A2J6Q8X0"/>
<evidence type="ECO:0000256" key="2">
    <source>
        <dbReference type="ARBA" id="ARBA00022741"/>
    </source>
</evidence>
<keyword evidence="3" id="KW-0496">Mitochondrion</keyword>
<dbReference type="InterPro" id="IPR056027">
    <property type="entry name" value="DUF7608"/>
</dbReference>
<evidence type="ECO:0000256" key="6">
    <source>
        <dbReference type="SAM" id="MobiDB-lite"/>
    </source>
</evidence>
<dbReference type="PANTHER" id="PTHR45644">
    <property type="entry name" value="AAA ATPASE, PUTATIVE (AFU_ORTHOLOGUE AFUA_2G12920)-RELATED-RELATED"/>
    <property type="match status" value="1"/>
</dbReference>
<sequence length="988" mass="107573">MHAAAFNALRAAHRPLSRPTCRIVAGPKCSLPCRNFHSSSVTYRIPATGSTPGPNDTEKIPPENPGTVPDESKVEGKGVDSTESVAETDNSPFPTRKNGRTGSGRIRGNRLRQTEGLPPFVLPEAFLENNVTLAGEFVGGLLAVVKGKVVVAGADSSGPESAPEIDNLPTDGLESAPSPAESRYGIRDEIYQEILSTLRAGLALAPPKSSNQTSRPISVLQCPRDGGSYYLDAIVDKVAEDLGADLIRLDSQDLAQLVGPYLDENLAWGYTRVSLLGYEAHRLAGKLEEYDREKEAQEEADEAKIEDDPFAGGPKPFSLPASSKHIMSAIFPVLQPNALGSSRPKVNGPFSVSGPKGAFESPFFDLNKDTLQGKSTTAGAFQSEMWDNLKVAAAFDNLVGAVGVKRARNSDKTEELVDVGSQDQSRSTIIQLRDYKELNLTPDGGQLIEKLHEAVNRRWKARNNIILVGTTAMINDEAEPALLKSEIQHLQSDIVGGKQRTIFAPPERGVGQDSAIELDEKTRIRKINISHIKDMILKLSEGTQHLSPAVVDLEKDLDSSTVFYEGLEDAVFTYSRVHRIATTILGLEACLSKVDGPILSKAMKLLSASDEAKFAWGADELKEEDAQVEEVLTDVDAAQKKAKDKLQEISKKCNRHEKKLLSGVVLPSDIKTTWHDIRAPKETIEATKTLTTLSLIRPEAFTYGVLATDKIPGLLLYGPSGTGKTLLAKAVAKESGATVLEVSGADLNDMFVGEGEKNVKAVFSLAKKLSTTTPCVVFIDEADAIFTARGATKRTAHRELINQFLREWDGMNSLSAFIMVATNRPFDLDDAVLRRLPRRLLLDLPAEKDREEILKIHLKAEILDESVSLPQLAKNTPFYSGSDLKNVCVAAAMACIREENEVAAKHTGAEPYVYPEKRILTKTHFDKALEEISASISEDMSTLTAIRKFDEKYGDRKGRRKKAAAMGFGGTTIVEKDSEAARVRKLEA</sequence>
<keyword evidence="2" id="KW-0547">Nucleotide-binding</keyword>
<keyword evidence="3" id="KW-1000">Mitochondrion outer membrane</keyword>
<dbReference type="InterPro" id="IPR041569">
    <property type="entry name" value="AAA_lid_3"/>
</dbReference>
<dbReference type="GO" id="GO:0016887">
    <property type="term" value="F:ATP hydrolysis activity"/>
    <property type="evidence" value="ECO:0007669"/>
    <property type="project" value="InterPro"/>
</dbReference>
<dbReference type="Pfam" id="PF24581">
    <property type="entry name" value="DUF7608"/>
    <property type="match status" value="1"/>
</dbReference>
<keyword evidence="9" id="KW-1185">Reference proteome</keyword>
<dbReference type="Gene3D" id="3.40.50.300">
    <property type="entry name" value="P-loop containing nucleotide triphosphate hydrolases"/>
    <property type="match status" value="1"/>
</dbReference>
<dbReference type="InterPro" id="IPR027417">
    <property type="entry name" value="P-loop_NTPase"/>
</dbReference>
<dbReference type="OrthoDB" id="39734at2759"/>
<feature type="compositionally biased region" description="Basic and acidic residues" evidence="6">
    <location>
        <begin position="70"/>
        <end position="80"/>
    </location>
</feature>
<dbReference type="InterPro" id="IPR003593">
    <property type="entry name" value="AAA+_ATPase"/>
</dbReference>
<keyword evidence="3" id="KW-0472">Membrane</keyword>
<reference evidence="8 9" key="1">
    <citation type="submission" date="2016-05" db="EMBL/GenBank/DDBJ databases">
        <title>A degradative enzymes factory behind the ericoid mycorrhizal symbiosis.</title>
        <authorList>
            <consortium name="DOE Joint Genome Institute"/>
            <person name="Martino E."/>
            <person name="Morin E."/>
            <person name="Grelet G."/>
            <person name="Kuo A."/>
            <person name="Kohler A."/>
            <person name="Daghino S."/>
            <person name="Barry K."/>
            <person name="Choi C."/>
            <person name="Cichocki N."/>
            <person name="Clum A."/>
            <person name="Copeland A."/>
            <person name="Hainaut M."/>
            <person name="Haridas S."/>
            <person name="Labutti K."/>
            <person name="Lindquist E."/>
            <person name="Lipzen A."/>
            <person name="Khouja H.-R."/>
            <person name="Murat C."/>
            <person name="Ohm R."/>
            <person name="Olson A."/>
            <person name="Spatafora J."/>
            <person name="Veneault-Fourrey C."/>
            <person name="Henrissat B."/>
            <person name="Grigoriev I."/>
            <person name="Martin F."/>
            <person name="Perotto S."/>
        </authorList>
    </citation>
    <scope>NUCLEOTIDE SEQUENCE [LARGE SCALE GENOMIC DNA]</scope>
    <source>
        <strain evidence="8 9">UAMH 7357</strain>
    </source>
</reference>
<evidence type="ECO:0000259" key="7">
    <source>
        <dbReference type="SMART" id="SM00382"/>
    </source>
</evidence>
<evidence type="ECO:0000313" key="8">
    <source>
        <dbReference type="EMBL" id="PMD22703.1"/>
    </source>
</evidence>
<keyword evidence="5" id="KW-0175">Coiled coil</keyword>
<feature type="compositionally biased region" description="Basic and acidic residues" evidence="6">
    <location>
        <begin position="293"/>
        <end position="307"/>
    </location>
</feature>
<dbReference type="GO" id="GO:0005524">
    <property type="term" value="F:ATP binding"/>
    <property type="evidence" value="ECO:0007669"/>
    <property type="project" value="UniProtKB-KW"/>
</dbReference>
<dbReference type="Gene3D" id="1.10.8.60">
    <property type="match status" value="1"/>
</dbReference>
<evidence type="ECO:0000256" key="5">
    <source>
        <dbReference type="SAM" id="Coils"/>
    </source>
</evidence>
<feature type="compositionally biased region" description="Polar residues" evidence="6">
    <location>
        <begin position="44"/>
        <end position="54"/>
    </location>
</feature>
<feature type="region of interest" description="Disordered" evidence="6">
    <location>
        <begin position="293"/>
        <end position="312"/>
    </location>
</feature>
<dbReference type="InterPro" id="IPR003959">
    <property type="entry name" value="ATPase_AAA_core"/>
</dbReference>
<dbReference type="EMBL" id="KZ613477">
    <property type="protein sequence ID" value="PMD22703.1"/>
    <property type="molecule type" value="Genomic_DNA"/>
</dbReference>
<feature type="compositionally biased region" description="Polar residues" evidence="6">
    <location>
        <begin position="81"/>
        <end position="93"/>
    </location>
</feature>
<name>A0A2J6Q8X0_9HELO</name>
<gene>
    <name evidence="8" type="ORF">NA56DRAFT_598412</name>
</gene>
<evidence type="ECO:0000313" key="9">
    <source>
        <dbReference type="Proteomes" id="UP000235672"/>
    </source>
</evidence>
<proteinExistence type="predicted"/>
<evidence type="ECO:0000256" key="1">
    <source>
        <dbReference type="ARBA" id="ARBA00004572"/>
    </source>
</evidence>
<dbReference type="Proteomes" id="UP000235672">
    <property type="component" value="Unassembled WGS sequence"/>
</dbReference>
<protein>
    <submittedName>
        <fullName evidence="8">AAA-domain-containing protein</fullName>
    </submittedName>
</protein>
<dbReference type="SMART" id="SM00382">
    <property type="entry name" value="AAA"/>
    <property type="match status" value="1"/>
</dbReference>
<dbReference type="PANTHER" id="PTHR45644:SF56">
    <property type="entry name" value="AAA ATPASE, PUTATIVE (AFU_ORTHOLOGUE AFUA_2G12920)-RELATED"/>
    <property type="match status" value="1"/>
</dbReference>
<accession>A0A2J6Q8X0</accession>
<feature type="region of interest" description="Disordered" evidence="6">
    <location>
        <begin position="44"/>
        <end position="112"/>
    </location>
</feature>
<feature type="region of interest" description="Disordered" evidence="6">
    <location>
        <begin position="154"/>
        <end position="181"/>
    </location>
</feature>
<comment type="subcellular location">
    <subcellularLocation>
        <location evidence="1">Mitochondrion outer membrane</location>
        <topology evidence="1">Single-pass membrane protein</topology>
    </subcellularLocation>
</comment>
<dbReference type="SUPFAM" id="SSF52540">
    <property type="entry name" value="P-loop containing nucleoside triphosphate hydrolases"/>
    <property type="match status" value="1"/>
</dbReference>
<feature type="domain" description="AAA+ ATPase" evidence="7">
    <location>
        <begin position="710"/>
        <end position="846"/>
    </location>
</feature>
<dbReference type="InterPro" id="IPR051701">
    <property type="entry name" value="Mito_OM_Translocase_MSP1"/>
</dbReference>
<dbReference type="Pfam" id="PF17862">
    <property type="entry name" value="AAA_lid_3"/>
    <property type="match status" value="1"/>
</dbReference>
<evidence type="ECO:0000256" key="3">
    <source>
        <dbReference type="ARBA" id="ARBA00022787"/>
    </source>
</evidence>
<dbReference type="Pfam" id="PF00004">
    <property type="entry name" value="AAA"/>
    <property type="match status" value="1"/>
</dbReference>
<feature type="coiled-coil region" evidence="5">
    <location>
        <begin position="621"/>
        <end position="659"/>
    </location>
</feature>
<dbReference type="GO" id="GO:0005741">
    <property type="term" value="C:mitochondrial outer membrane"/>
    <property type="evidence" value="ECO:0007669"/>
    <property type="project" value="UniProtKB-SubCell"/>
</dbReference>
<dbReference type="AlphaFoldDB" id="A0A2J6Q8X0"/>